<comment type="caution">
    <text evidence="3">The sequence shown here is derived from an EMBL/GenBank/DDBJ whole genome shotgun (WGS) entry which is preliminary data.</text>
</comment>
<dbReference type="GO" id="GO:0016020">
    <property type="term" value="C:membrane"/>
    <property type="evidence" value="ECO:0007669"/>
    <property type="project" value="TreeGrafter"/>
</dbReference>
<dbReference type="AlphaFoldDB" id="A0A7C8NN29"/>
<dbReference type="SUPFAM" id="SSF56801">
    <property type="entry name" value="Acetyl-CoA synthetase-like"/>
    <property type="match status" value="1"/>
</dbReference>
<keyword evidence="1" id="KW-1133">Transmembrane helix</keyword>
<dbReference type="GO" id="GO:0005783">
    <property type="term" value="C:endoplasmic reticulum"/>
    <property type="evidence" value="ECO:0007669"/>
    <property type="project" value="TreeGrafter"/>
</dbReference>
<dbReference type="Proteomes" id="UP000480548">
    <property type="component" value="Unassembled WGS sequence"/>
</dbReference>
<organism evidence="3 4">
    <name type="scientific">Orbilia oligospora</name>
    <name type="common">Nematode-trapping fungus</name>
    <name type="synonym">Arthrobotrys oligospora</name>
    <dbReference type="NCBI Taxonomy" id="2813651"/>
    <lineage>
        <taxon>Eukaryota</taxon>
        <taxon>Fungi</taxon>
        <taxon>Dikarya</taxon>
        <taxon>Ascomycota</taxon>
        <taxon>Pezizomycotina</taxon>
        <taxon>Orbiliomycetes</taxon>
        <taxon>Orbiliales</taxon>
        <taxon>Orbiliaceae</taxon>
        <taxon>Orbilia</taxon>
    </lineage>
</organism>
<dbReference type="PANTHER" id="PTHR43272:SF11">
    <property type="entry name" value="AMP-DEPENDENT SYNTHETASE_LIGASE DOMAIN-CONTAINING PROTEIN"/>
    <property type="match status" value="1"/>
</dbReference>
<proteinExistence type="predicted"/>
<name>A0A7C8NN29_ORBOL</name>
<gene>
    <name evidence="3" type="ORF">TWF703_010247</name>
</gene>
<sequence length="540" mass="58832">MSSDISYVTYTLLAVVAGLIFVPVFLDGEPDGPPMALLHQSSVGPTRHKNESAIHRSRETPVGFPLRQGLGIQEGYSKRNGDVRDIWRVFMQKIGHLHTILGNDKVVHSIDTLDAEIDTLGHYISGLPTNSQRKAIAVYLPNSAENLIAGFEACAFHDFTFVPIEYPAEPEIIADKLRASNAEILIMPAASLDINDLNVSTLLKHVILVVEEGSRHLDFAADPDAKVTLKEWHDIAANGQKATRPEKIDESQPHMIVFSKDLKLQKAVTVPYSHVNIVAAVSAQATAPAPKDQFKPTDIFTPASTLADQFTRILTYTAMLSGCTITINAVTPPSGSLQSSCGNALPSIIVVPANSLSEIGRLSKAAQVEIFHEWMHIYQLRKLTRYGQVPQHSAFARFNDYDRPNLGKNLRLIYVAENPAEGTKPITCNRLNDIRAIFFSKVVYALTYPPAAAGAITQTTSFDYRPGEDTATFNESHLGAPLSCVEVKLRDAGEYTAEHEDGPMGEIVIAGPSVTSSGEYATGIIARWRSDGCLSMGSKA</sequence>
<reference evidence="3 4" key="1">
    <citation type="submission" date="2019-06" db="EMBL/GenBank/DDBJ databases">
        <authorList>
            <person name="Palmer J.M."/>
        </authorList>
    </citation>
    <scope>NUCLEOTIDE SEQUENCE [LARGE SCALE GENOMIC DNA]</scope>
    <source>
        <strain evidence="3 4">TWF703</strain>
    </source>
</reference>
<evidence type="ECO:0000259" key="2">
    <source>
        <dbReference type="Pfam" id="PF00501"/>
    </source>
</evidence>
<protein>
    <recommendedName>
        <fullName evidence="2">AMP-dependent synthetase/ligase domain-containing protein</fullName>
    </recommendedName>
</protein>
<evidence type="ECO:0000313" key="4">
    <source>
        <dbReference type="Proteomes" id="UP000480548"/>
    </source>
</evidence>
<keyword evidence="1" id="KW-0472">Membrane</keyword>
<keyword evidence="1" id="KW-0812">Transmembrane</keyword>
<dbReference type="Gene3D" id="3.40.50.12780">
    <property type="entry name" value="N-terminal domain of ligase-like"/>
    <property type="match status" value="1"/>
</dbReference>
<evidence type="ECO:0000256" key="1">
    <source>
        <dbReference type="SAM" id="Phobius"/>
    </source>
</evidence>
<dbReference type="EMBL" id="WIQZ01000080">
    <property type="protein sequence ID" value="KAF3126956.1"/>
    <property type="molecule type" value="Genomic_DNA"/>
</dbReference>
<dbReference type="PANTHER" id="PTHR43272">
    <property type="entry name" value="LONG-CHAIN-FATTY-ACID--COA LIGASE"/>
    <property type="match status" value="1"/>
</dbReference>
<accession>A0A7C8NN29</accession>
<dbReference type="Pfam" id="PF00501">
    <property type="entry name" value="AMP-binding"/>
    <property type="match status" value="1"/>
</dbReference>
<dbReference type="GO" id="GO:0004467">
    <property type="term" value="F:long-chain fatty acid-CoA ligase activity"/>
    <property type="evidence" value="ECO:0007669"/>
    <property type="project" value="TreeGrafter"/>
</dbReference>
<dbReference type="InterPro" id="IPR042099">
    <property type="entry name" value="ANL_N_sf"/>
</dbReference>
<evidence type="ECO:0000313" key="3">
    <source>
        <dbReference type="EMBL" id="KAF3126956.1"/>
    </source>
</evidence>
<feature type="domain" description="AMP-dependent synthetase/ligase" evidence="2">
    <location>
        <begin position="270"/>
        <end position="516"/>
    </location>
</feature>
<dbReference type="InterPro" id="IPR000873">
    <property type="entry name" value="AMP-dep_synth/lig_dom"/>
</dbReference>
<feature type="transmembrane region" description="Helical" evidence="1">
    <location>
        <begin position="7"/>
        <end position="26"/>
    </location>
</feature>